<comment type="similarity">
    <text evidence="1">Belongs to the HesB/IscA family.</text>
</comment>
<gene>
    <name evidence="3" type="ORF">Ga0061068_10220</name>
</gene>
<evidence type="ECO:0000256" key="1">
    <source>
        <dbReference type="ARBA" id="ARBA00006718"/>
    </source>
</evidence>
<dbReference type="NCBIfam" id="TIGR00049">
    <property type="entry name" value="iron-sulfur cluster assembly accessory protein"/>
    <property type="match status" value="1"/>
</dbReference>
<dbReference type="Gene3D" id="2.60.300.12">
    <property type="entry name" value="HesB-like domain"/>
    <property type="match status" value="1"/>
</dbReference>
<dbReference type="AlphaFoldDB" id="A0A0K6IR06"/>
<sequence length="107" mass="11511">MTITLTERAAAQVRRILEKRGHGLGLRLGVTPSGCTGFAYKLDVTDAAGPQDLVFESHGVNVVVAQEDLPKLDGTVIDYRREGLNESFKFDNPNVKATCGCGESFAV</sequence>
<dbReference type="PROSITE" id="PS01152">
    <property type="entry name" value="HESB"/>
    <property type="match status" value="1"/>
</dbReference>
<organism evidence="3 4">
    <name type="scientific">Tepidiphilus thermophilus</name>
    <dbReference type="NCBI Taxonomy" id="876478"/>
    <lineage>
        <taxon>Bacteria</taxon>
        <taxon>Pseudomonadati</taxon>
        <taxon>Pseudomonadota</taxon>
        <taxon>Hydrogenophilia</taxon>
        <taxon>Hydrogenophilales</taxon>
        <taxon>Hydrogenophilaceae</taxon>
        <taxon>Tepidiphilus</taxon>
    </lineage>
</organism>
<feature type="domain" description="Core" evidence="2">
    <location>
        <begin position="1"/>
        <end position="103"/>
    </location>
</feature>
<dbReference type="OrthoDB" id="9801228at2"/>
<dbReference type="GO" id="GO:0005829">
    <property type="term" value="C:cytosol"/>
    <property type="evidence" value="ECO:0007669"/>
    <property type="project" value="TreeGrafter"/>
</dbReference>
<name>A0A0K6IR06_9PROT</name>
<dbReference type="GO" id="GO:0016226">
    <property type="term" value="P:iron-sulfur cluster assembly"/>
    <property type="evidence" value="ECO:0007669"/>
    <property type="project" value="InterPro"/>
</dbReference>
<evidence type="ECO:0000313" key="3">
    <source>
        <dbReference type="EMBL" id="CUB05531.1"/>
    </source>
</evidence>
<reference evidence="4" key="1">
    <citation type="submission" date="2015-08" db="EMBL/GenBank/DDBJ databases">
        <authorList>
            <person name="Babu N.S."/>
            <person name="Beckwith C.J."/>
            <person name="Beseler K.G."/>
            <person name="Brison A."/>
            <person name="Carone J.V."/>
            <person name="Caskin T.P."/>
            <person name="Diamond M."/>
            <person name="Durham M.E."/>
            <person name="Foxe J.M."/>
            <person name="Go M."/>
            <person name="Henderson B.A."/>
            <person name="Jones I.B."/>
            <person name="McGettigan J.A."/>
            <person name="Micheletti S.J."/>
            <person name="Nasrallah M.E."/>
            <person name="Ortiz D."/>
            <person name="Piller C.R."/>
            <person name="Privatt S.R."/>
            <person name="Schneider S.L."/>
            <person name="Sharp S."/>
            <person name="Smith T.C."/>
            <person name="Stanton J.D."/>
            <person name="Ullery H.E."/>
            <person name="Wilson R.J."/>
            <person name="Serrano M.G."/>
            <person name="Buck G."/>
            <person name="Lee V."/>
            <person name="Wang Y."/>
            <person name="Carvalho R."/>
            <person name="Voegtly L."/>
            <person name="Shi R."/>
            <person name="Duckworth R."/>
            <person name="Johnson A."/>
            <person name="Loviza R."/>
            <person name="Walstead R."/>
            <person name="Shah Z."/>
            <person name="Kiflezghi M."/>
            <person name="Wade K."/>
            <person name="Ball S.L."/>
            <person name="Bradley K.W."/>
            <person name="Asai D.J."/>
            <person name="Bowman C.A."/>
            <person name="Russell D.A."/>
            <person name="Pope W.H."/>
            <person name="Jacobs-Sera D."/>
            <person name="Hendrix R.W."/>
            <person name="Hatfull G.F."/>
        </authorList>
    </citation>
    <scope>NUCLEOTIDE SEQUENCE [LARGE SCALE GENOMIC DNA]</scope>
    <source>
        <strain evidence="4">JCM 19170</strain>
    </source>
</reference>
<dbReference type="PANTHER" id="PTHR10072">
    <property type="entry name" value="IRON-SULFUR CLUSTER ASSEMBLY PROTEIN"/>
    <property type="match status" value="1"/>
</dbReference>
<dbReference type="InterPro" id="IPR050322">
    <property type="entry name" value="Fe-S_cluster_asmbl/transfer"/>
</dbReference>
<protein>
    <submittedName>
        <fullName evidence="3">Iron-sulfur cluster assembly accessory protein</fullName>
    </submittedName>
</protein>
<dbReference type="InterPro" id="IPR016092">
    <property type="entry name" value="ATAP"/>
</dbReference>
<dbReference type="Proteomes" id="UP000182108">
    <property type="component" value="Unassembled WGS sequence"/>
</dbReference>
<accession>A0A0K6IR06</accession>
<evidence type="ECO:0000259" key="2">
    <source>
        <dbReference type="Pfam" id="PF01521"/>
    </source>
</evidence>
<evidence type="ECO:0000313" key="4">
    <source>
        <dbReference type="Proteomes" id="UP000182108"/>
    </source>
</evidence>
<keyword evidence="4" id="KW-1185">Reference proteome</keyword>
<proteinExistence type="inferred from homology"/>
<dbReference type="SUPFAM" id="SSF89360">
    <property type="entry name" value="HesB-like domain"/>
    <property type="match status" value="1"/>
</dbReference>
<dbReference type="RefSeq" id="WP_055422756.1">
    <property type="nucleotide sequence ID" value="NZ_CYHH01000002.1"/>
</dbReference>
<dbReference type="InterPro" id="IPR017870">
    <property type="entry name" value="FeS_cluster_insertion_CS"/>
</dbReference>
<dbReference type="GO" id="GO:0051537">
    <property type="term" value="F:2 iron, 2 sulfur cluster binding"/>
    <property type="evidence" value="ECO:0007669"/>
    <property type="project" value="TreeGrafter"/>
</dbReference>
<dbReference type="Pfam" id="PF01521">
    <property type="entry name" value="Fe-S_biosyn"/>
    <property type="match status" value="1"/>
</dbReference>
<dbReference type="InterPro" id="IPR035903">
    <property type="entry name" value="HesB-like_dom_sf"/>
</dbReference>
<dbReference type="PANTHER" id="PTHR10072:SF41">
    <property type="entry name" value="IRON-SULFUR CLUSTER ASSEMBLY 1 HOMOLOG, MITOCHONDRIAL"/>
    <property type="match status" value="1"/>
</dbReference>
<dbReference type="InterPro" id="IPR000361">
    <property type="entry name" value="ATAP_core_dom"/>
</dbReference>
<dbReference type="EMBL" id="CYHH01000002">
    <property type="protein sequence ID" value="CUB05531.1"/>
    <property type="molecule type" value="Genomic_DNA"/>
</dbReference>